<keyword evidence="5" id="KW-1185">Reference proteome</keyword>
<dbReference type="KEGG" id="age:AA314_04896"/>
<dbReference type="RefSeq" id="WP_047857375.1">
    <property type="nucleotide sequence ID" value="NZ_CP011509.1"/>
</dbReference>
<feature type="signal peptide" evidence="1">
    <location>
        <begin position="1"/>
        <end position="21"/>
    </location>
</feature>
<dbReference type="Proteomes" id="UP000035579">
    <property type="component" value="Chromosome"/>
</dbReference>
<reference evidence="2 4" key="1">
    <citation type="submission" date="2015-05" db="EMBL/GenBank/DDBJ databases">
        <title>Genome assembly of Archangium gephyra DSM 2261.</title>
        <authorList>
            <person name="Sharma G."/>
            <person name="Subramanian S."/>
        </authorList>
    </citation>
    <scope>NUCLEOTIDE SEQUENCE [LARGE SCALE GENOMIC DNA]</scope>
    <source>
        <strain evidence="2 4">DSM 2261</strain>
    </source>
</reference>
<evidence type="ECO:0000313" key="2">
    <source>
        <dbReference type="EMBL" id="AKJ03270.1"/>
    </source>
</evidence>
<dbReference type="EMBL" id="CP011509">
    <property type="protein sequence ID" value="AKJ03270.1"/>
    <property type="molecule type" value="Genomic_DNA"/>
</dbReference>
<evidence type="ECO:0000256" key="1">
    <source>
        <dbReference type="SAM" id="SignalP"/>
    </source>
</evidence>
<sequence length="94" mass="10202">MRLNRTAIAVASLLVAGIAAAAIGPYARARFGVRQTVCAQSLYLRVAPNDGAWSGTLVYGETFTSESRSGDYVYGFAYGQLNRKGWVQDGWFCN</sequence>
<dbReference type="Proteomes" id="UP000256345">
    <property type="component" value="Unassembled WGS sequence"/>
</dbReference>
<evidence type="ECO:0000313" key="5">
    <source>
        <dbReference type="Proteomes" id="UP000256345"/>
    </source>
</evidence>
<dbReference type="EMBL" id="QUMU01000018">
    <property type="protein sequence ID" value="REG22861.1"/>
    <property type="molecule type" value="Genomic_DNA"/>
</dbReference>
<dbReference type="AlphaFoldDB" id="A0AAC8TES6"/>
<accession>A0AAC8TES6</accession>
<organism evidence="2 4">
    <name type="scientific">Archangium gephyra</name>
    <dbReference type="NCBI Taxonomy" id="48"/>
    <lineage>
        <taxon>Bacteria</taxon>
        <taxon>Pseudomonadati</taxon>
        <taxon>Myxococcota</taxon>
        <taxon>Myxococcia</taxon>
        <taxon>Myxococcales</taxon>
        <taxon>Cystobacterineae</taxon>
        <taxon>Archangiaceae</taxon>
        <taxon>Archangium</taxon>
    </lineage>
</organism>
<evidence type="ECO:0008006" key="6">
    <source>
        <dbReference type="Google" id="ProtNLM"/>
    </source>
</evidence>
<keyword evidence="1" id="KW-0732">Signal</keyword>
<name>A0AAC8TES6_9BACT</name>
<protein>
    <recommendedName>
        <fullName evidence="6">SH3 domain-containing protein</fullName>
    </recommendedName>
</protein>
<evidence type="ECO:0000313" key="4">
    <source>
        <dbReference type="Proteomes" id="UP000035579"/>
    </source>
</evidence>
<feature type="chain" id="PRO_5042156899" description="SH3 domain-containing protein" evidence="1">
    <location>
        <begin position="22"/>
        <end position="94"/>
    </location>
</feature>
<evidence type="ECO:0000313" key="3">
    <source>
        <dbReference type="EMBL" id="REG22861.1"/>
    </source>
</evidence>
<proteinExistence type="predicted"/>
<reference evidence="3 5" key="2">
    <citation type="submission" date="2018-08" db="EMBL/GenBank/DDBJ databases">
        <title>Genomic Encyclopedia of Archaeal and Bacterial Type Strains, Phase II (KMG-II): from individual species to whole genera.</title>
        <authorList>
            <person name="Goeker M."/>
        </authorList>
    </citation>
    <scope>NUCLEOTIDE SEQUENCE [LARGE SCALE GENOMIC DNA]</scope>
    <source>
        <strain evidence="3 5">DSM 2261</strain>
    </source>
</reference>
<gene>
    <name evidence="2" type="ORF">AA314_04896</name>
    <name evidence="3" type="ORF">ATI61_11866</name>
</gene>